<dbReference type="SUPFAM" id="SSF55144">
    <property type="entry name" value="LigT-like"/>
    <property type="match status" value="1"/>
</dbReference>
<evidence type="ECO:0000313" key="3">
    <source>
        <dbReference type="EMBL" id="KAI9559913.1"/>
    </source>
</evidence>
<dbReference type="PANTHER" id="PTHR15934:SF2">
    <property type="entry name" value="A-KINASE ANCHOR PROTEIN 7-LIKE PHOSPHOESTERASE DOMAIN-CONTAINING PROTEIN"/>
    <property type="match status" value="1"/>
</dbReference>
<name>A0AAD5LCV8_9CRUS</name>
<gene>
    <name evidence="3" type="ORF">GHT06_013920</name>
</gene>
<dbReference type="GO" id="GO:0034237">
    <property type="term" value="F:protein kinase A regulatory subunit binding"/>
    <property type="evidence" value="ECO:0007669"/>
    <property type="project" value="TreeGrafter"/>
</dbReference>
<dbReference type="PANTHER" id="PTHR15934">
    <property type="entry name" value="RNA 2',3'-CYCLIC PHOSPHODIESTERASE"/>
    <property type="match status" value="1"/>
</dbReference>
<keyword evidence="4" id="KW-1185">Reference proteome</keyword>
<feature type="region of interest" description="Disordered" evidence="1">
    <location>
        <begin position="245"/>
        <end position="269"/>
    </location>
</feature>
<organism evidence="3 4">
    <name type="scientific">Daphnia sinensis</name>
    <dbReference type="NCBI Taxonomy" id="1820382"/>
    <lineage>
        <taxon>Eukaryota</taxon>
        <taxon>Metazoa</taxon>
        <taxon>Ecdysozoa</taxon>
        <taxon>Arthropoda</taxon>
        <taxon>Crustacea</taxon>
        <taxon>Branchiopoda</taxon>
        <taxon>Diplostraca</taxon>
        <taxon>Cladocera</taxon>
        <taxon>Anomopoda</taxon>
        <taxon>Daphniidae</taxon>
        <taxon>Daphnia</taxon>
        <taxon>Daphnia similis group</taxon>
    </lineage>
</organism>
<dbReference type="InterPro" id="IPR019510">
    <property type="entry name" value="AKAP7-like_phosphoesterase"/>
</dbReference>
<dbReference type="AlphaFoldDB" id="A0AAD5LCV8"/>
<dbReference type="Proteomes" id="UP000820818">
    <property type="component" value="Linkage Group LG4"/>
</dbReference>
<proteinExistence type="predicted"/>
<dbReference type="InterPro" id="IPR052641">
    <property type="entry name" value="AKAP7_isoform_gamma"/>
</dbReference>
<reference evidence="3 4" key="1">
    <citation type="submission" date="2022-05" db="EMBL/GenBank/DDBJ databases">
        <title>A multi-omics perspective on studying reproductive biology in Daphnia sinensis.</title>
        <authorList>
            <person name="Jia J."/>
        </authorList>
    </citation>
    <scope>NUCLEOTIDE SEQUENCE [LARGE SCALE GENOMIC DNA]</scope>
    <source>
        <strain evidence="3 4">WSL</strain>
    </source>
</reference>
<dbReference type="EMBL" id="WJBH02000004">
    <property type="protein sequence ID" value="KAI9559913.1"/>
    <property type="molecule type" value="Genomic_DNA"/>
</dbReference>
<evidence type="ECO:0000256" key="1">
    <source>
        <dbReference type="SAM" id="MobiDB-lite"/>
    </source>
</evidence>
<protein>
    <recommendedName>
        <fullName evidence="2">A-kinase anchor protein 7-like phosphoesterase domain-containing protein</fullName>
    </recommendedName>
</protein>
<dbReference type="GO" id="GO:0010738">
    <property type="term" value="P:regulation of protein kinase A signaling"/>
    <property type="evidence" value="ECO:0007669"/>
    <property type="project" value="TreeGrafter"/>
</dbReference>
<dbReference type="Pfam" id="PF10469">
    <property type="entry name" value="AKAP7_NLS"/>
    <property type="match status" value="1"/>
</dbReference>
<dbReference type="GO" id="GO:0005829">
    <property type="term" value="C:cytosol"/>
    <property type="evidence" value="ECO:0007669"/>
    <property type="project" value="TreeGrafter"/>
</dbReference>
<dbReference type="FunFam" id="3.90.1140.10:FF:000011">
    <property type="entry name" value="AKAP7 2'5' RNA ligase-like domain containing protein"/>
    <property type="match status" value="1"/>
</dbReference>
<dbReference type="InterPro" id="IPR009097">
    <property type="entry name" value="Cyclic_Pdiesterase"/>
</dbReference>
<dbReference type="Gene3D" id="3.90.1140.10">
    <property type="entry name" value="Cyclic phosphodiesterase"/>
    <property type="match status" value="1"/>
</dbReference>
<feature type="domain" description="A-kinase anchor protein 7-like phosphoesterase" evidence="2">
    <location>
        <begin position="23"/>
        <end position="222"/>
    </location>
</feature>
<accession>A0AAD5LCV8</accession>
<evidence type="ECO:0000259" key="2">
    <source>
        <dbReference type="Pfam" id="PF10469"/>
    </source>
</evidence>
<sequence>MNTVLPKRRVRPPKIKTPRAAAPNHFFAVRISDCQIVQAVHNVHSTILEQEPVLKKALVPPSTLHITLAVAHLSTTEDVVKANQVLQESVRLFSARLPNSQLDIHLAQMGHFNNKVIYARIKEESDGAEHLNHLWKSLRDGCQTAGISLIDGDRFTPHVTLLKMSKDPRLRRKGIKAVASHLYEKHVDCVFGRQVVESVQLLSMTDPKDDEGYYALKGEFHFGTIFKPIEPIDEADGEKCTTNISSSTESYDVGVTCERPNSDSDPILS</sequence>
<evidence type="ECO:0000313" key="4">
    <source>
        <dbReference type="Proteomes" id="UP000820818"/>
    </source>
</evidence>
<comment type="caution">
    <text evidence="3">The sequence shown here is derived from an EMBL/GenBank/DDBJ whole genome shotgun (WGS) entry which is preliminary data.</text>
</comment>